<proteinExistence type="predicted"/>
<organism evidence="2">
    <name type="scientific">Verticillium alfalfae (strain VaMs.102 / ATCC MYA-4576 / FGSC 10136)</name>
    <name type="common">Verticillium wilt of alfalfa</name>
    <name type="synonym">Verticillium albo-atrum</name>
    <dbReference type="NCBI Taxonomy" id="526221"/>
    <lineage>
        <taxon>Eukaryota</taxon>
        <taxon>Fungi</taxon>
        <taxon>Dikarya</taxon>
        <taxon>Ascomycota</taxon>
        <taxon>Pezizomycotina</taxon>
        <taxon>Sordariomycetes</taxon>
        <taxon>Hypocreomycetidae</taxon>
        <taxon>Glomerellales</taxon>
        <taxon>Plectosphaerellaceae</taxon>
        <taxon>Verticillium</taxon>
    </lineage>
</organism>
<dbReference type="OrthoDB" id="2549237at2759"/>
<sequence length="1221" mass="137640">MAQPLVNDKPLNGRVTSIEIAESLRQSDRAGQRSKAIPTFGKYLRRGDPLSANMGRHRWRSRLGAQRRPRRQETARRTAMGELVAILYGTANPDKRPLQPFYQYILPACDHAVVQQWESKVAWTFHQQKSLLLAHREPYERRILNDIFSPGADLTIADTKKLVGGNIAFSRVILEKLGTVDGNARIPCDTFTGLIMPVLKRQLHRRYDDESRDEWLGLVIRIIQNHPAEFKTNLTLETGGLIRYIIQRWVDTGRDRKVLEKYLAQVLSLREPNERNMLNTIYISLDAPKRLNPITRYQLLRLFFQHMREFHLDLEDQSPTGLAKLKAVSSTPGTWPIDLLLSIDKAKAFDLVENLEKLHPGRNFLMCPSRHSILQQTRELGQIEGDVEILKTLLSRALPDRDLNWMSRVKEVVKERRKKATESRGPEGRAFWAKSTFNLCVATGNLELLLETTSWARRFNKDSLATFELYNKGLLSTEEFENLMCAIPKHESDDTAPVATVDMVKRDIDLADQLLIMLTQTAIMAISEPGFQRNRWTQLLHLPRVVADARLAISNDFDAISKSSDPGTLTAIVWKPTMATLLKVEALLRSPAAQALLGPTKQIEAPAVEILRRLPYATAAVKADLVDHFIKGIIAHLGPQALKPQMSSIVSVVLQVAHSDQPSLASPFIRDIIKNGDDSSWHRRVLNIGFLQSLPATAAREFVEGMADAMHELMKSQNARPWVEGQPPAIKVTTIKMMAQVLEGNLFLDPALSCRILVTLLAEARHIDARMTIVSSLLTTVMNPRCPSSLQSQIIEALEFHVVPIAAQLSERRPITEGDWQSQTLPDVSGETPILDLLVDRTFAMPSERKIRTDLLRIIMSVLSQSASNNGRWVEEFVKRMNVTLTPSERLPVGPISFKNIAFVFFACTASMPLALFDTLREVVLVNIAPSSTVENVTEMVKSDSKLFNSNTGKHWLRQYDNKSEVLAFVLTRAITVLGQKDFSTGGEVTVPDLQQFLLSVASLLIRQGDPIYPLVERLGSVEVRTSRDDWLNWRENCMPVVQSLITRIEDMRRHQQFSGVLPNTFRLRIQLLRMPCSSPKEPSIASEVDNFASRVSDLIDILLSRQLPYHDDFWLLKDTVIKIANNLEPLDVAFKLGRLDEVSALKAPPMSAYLRMEIVSSLLEAADDSGEASTRNGRLIVFGLKTSAAEGFREMGSRLEVKLMKQGLKGWFMKAQSKQL</sequence>
<protein>
    <submittedName>
        <fullName evidence="1">Uncharacterized protein</fullName>
    </submittedName>
</protein>
<dbReference type="eggNOG" id="ENOG502RWXH">
    <property type="taxonomic scope" value="Eukaryota"/>
</dbReference>
<evidence type="ECO:0000313" key="2">
    <source>
        <dbReference type="Proteomes" id="UP000008698"/>
    </source>
</evidence>
<keyword evidence="2" id="KW-1185">Reference proteome</keyword>
<reference evidence="2" key="1">
    <citation type="journal article" date="2011" name="PLoS Pathog.">
        <title>Comparative genomics yields insights into niche adaptation of plant vascular wilt pathogens.</title>
        <authorList>
            <person name="Klosterman S.J."/>
            <person name="Subbarao K.V."/>
            <person name="Kang S."/>
            <person name="Veronese P."/>
            <person name="Gold S.E."/>
            <person name="Thomma B.P.H.J."/>
            <person name="Chen Z."/>
            <person name="Henrissat B."/>
            <person name="Lee Y.-H."/>
            <person name="Park J."/>
            <person name="Garcia-Pedrajas M.D."/>
            <person name="Barbara D.J."/>
            <person name="Anchieta A."/>
            <person name="de Jonge R."/>
            <person name="Santhanam P."/>
            <person name="Maruthachalam K."/>
            <person name="Atallah Z."/>
            <person name="Amyotte S.G."/>
            <person name="Paz Z."/>
            <person name="Inderbitzin P."/>
            <person name="Hayes R.J."/>
            <person name="Heiman D.I."/>
            <person name="Young S."/>
            <person name="Zeng Q."/>
            <person name="Engels R."/>
            <person name="Galagan J."/>
            <person name="Cuomo C.A."/>
            <person name="Dobinson K.F."/>
            <person name="Ma L.-J."/>
        </authorList>
    </citation>
    <scope>NUCLEOTIDE SEQUENCE [LARGE SCALE GENOMIC DNA]</scope>
    <source>
        <strain evidence="2">VaMs.102 / ATCC MYA-4576 / FGSC 10136</strain>
    </source>
</reference>
<evidence type="ECO:0000313" key="1">
    <source>
        <dbReference type="EMBL" id="EEY19719.1"/>
    </source>
</evidence>
<dbReference type="OMA" id="KHWLSQF"/>
<name>C9SJV5_VERA1</name>
<dbReference type="RefSeq" id="XP_003004715.1">
    <property type="nucleotide sequence ID" value="XM_003004669.1"/>
</dbReference>
<dbReference type="AlphaFoldDB" id="C9SJV5"/>
<dbReference type="EMBL" id="DS985219">
    <property type="protein sequence ID" value="EEY19719.1"/>
    <property type="molecule type" value="Genomic_DNA"/>
</dbReference>
<accession>C9SJV5</accession>
<dbReference type="Proteomes" id="UP000008698">
    <property type="component" value="Unassembled WGS sequence"/>
</dbReference>
<dbReference type="HOGENOM" id="CLU_003616_0_0_1"/>
<gene>
    <name evidence="1" type="ORF">VDBG_05828</name>
</gene>
<dbReference type="GeneID" id="9536688"/>
<dbReference type="KEGG" id="val:VDBG_05828"/>